<evidence type="ECO:0000256" key="3">
    <source>
        <dbReference type="ARBA" id="ARBA00022692"/>
    </source>
</evidence>
<comment type="similarity">
    <text evidence="2 6">Belongs to the multi antimicrobial extrusion (MATE) (TC 2.A.66.1) family.</text>
</comment>
<feature type="transmembrane region" description="Helical" evidence="6">
    <location>
        <begin position="318"/>
        <end position="341"/>
    </location>
</feature>
<organism evidence="8">
    <name type="scientific">Prasinoderma coloniale</name>
    <dbReference type="NCBI Taxonomy" id="156133"/>
    <lineage>
        <taxon>Eukaryota</taxon>
        <taxon>Viridiplantae</taxon>
        <taxon>Prasinodermophyta</taxon>
        <taxon>Prasinodermophyceae</taxon>
        <taxon>Prasinodermales</taxon>
        <taxon>Prasinodermaceae</taxon>
        <taxon>Prasinoderma</taxon>
    </lineage>
</organism>
<keyword evidence="4 6" id="KW-1133">Transmembrane helix</keyword>
<feature type="compositionally biased region" description="Low complexity" evidence="7">
    <location>
        <begin position="18"/>
        <end position="43"/>
    </location>
</feature>
<keyword evidence="5 6" id="KW-0472">Membrane</keyword>
<dbReference type="NCBIfam" id="TIGR00797">
    <property type="entry name" value="matE"/>
    <property type="match status" value="1"/>
</dbReference>
<feature type="region of interest" description="Disordered" evidence="7">
    <location>
        <begin position="17"/>
        <end position="50"/>
    </location>
</feature>
<dbReference type="PANTHER" id="PTHR42893:SF44">
    <property type="entry name" value="PROTEIN DETOXIFICATION"/>
    <property type="match status" value="1"/>
</dbReference>
<evidence type="ECO:0000256" key="5">
    <source>
        <dbReference type="ARBA" id="ARBA00023136"/>
    </source>
</evidence>
<feature type="transmembrane region" description="Helical" evidence="6">
    <location>
        <begin position="139"/>
        <end position="163"/>
    </location>
</feature>
<evidence type="ECO:0000256" key="2">
    <source>
        <dbReference type="ARBA" id="ARBA00010199"/>
    </source>
</evidence>
<dbReference type="Pfam" id="PF01554">
    <property type="entry name" value="MatE"/>
    <property type="match status" value="1"/>
</dbReference>
<feature type="transmembrane region" description="Helical" evidence="6">
    <location>
        <begin position="274"/>
        <end position="297"/>
    </location>
</feature>
<feature type="transmembrane region" description="Helical" evidence="6">
    <location>
        <begin position="492"/>
        <end position="514"/>
    </location>
</feature>
<keyword evidence="3 6" id="KW-0812">Transmembrane</keyword>
<gene>
    <name evidence="8" type="ORF">PCOL08062_LOCUS577</name>
</gene>
<dbReference type="GO" id="GO:0016020">
    <property type="term" value="C:membrane"/>
    <property type="evidence" value="ECO:0007669"/>
    <property type="project" value="UniProtKB-SubCell"/>
</dbReference>
<name>A0A7R9T8Q3_9VIRI</name>
<protein>
    <recommendedName>
        <fullName evidence="6">Protein DETOXIFICATION</fullName>
    </recommendedName>
    <alternativeName>
        <fullName evidence="6">Multidrug and toxic compound extrusion protein</fullName>
    </alternativeName>
</protein>
<comment type="subcellular location">
    <subcellularLocation>
        <location evidence="1">Membrane</location>
        <topology evidence="1">Multi-pass membrane protein</topology>
    </subcellularLocation>
</comment>
<evidence type="ECO:0000256" key="1">
    <source>
        <dbReference type="ARBA" id="ARBA00004141"/>
    </source>
</evidence>
<feature type="transmembrane region" description="Helical" evidence="6">
    <location>
        <begin position="175"/>
        <end position="197"/>
    </location>
</feature>
<feature type="transmembrane region" description="Helical" evidence="6">
    <location>
        <begin position="399"/>
        <end position="425"/>
    </location>
</feature>
<feature type="transmembrane region" description="Helical" evidence="6">
    <location>
        <begin position="217"/>
        <end position="239"/>
    </location>
</feature>
<dbReference type="InterPro" id="IPR044644">
    <property type="entry name" value="DinF-like"/>
</dbReference>
<dbReference type="EMBL" id="HBDZ01000737">
    <property type="protein sequence ID" value="CAD8228592.1"/>
    <property type="molecule type" value="Transcribed_RNA"/>
</dbReference>
<evidence type="ECO:0000256" key="7">
    <source>
        <dbReference type="SAM" id="MobiDB-lite"/>
    </source>
</evidence>
<reference evidence="8" key="1">
    <citation type="submission" date="2021-01" db="EMBL/GenBank/DDBJ databases">
        <authorList>
            <person name="Corre E."/>
            <person name="Pelletier E."/>
            <person name="Niang G."/>
            <person name="Scheremetjew M."/>
            <person name="Finn R."/>
            <person name="Kale V."/>
            <person name="Holt S."/>
            <person name="Cochrane G."/>
            <person name="Meng A."/>
            <person name="Brown T."/>
            <person name="Cohen L."/>
        </authorList>
    </citation>
    <scope>NUCLEOTIDE SEQUENCE</scope>
    <source>
        <strain evidence="8">CCMP1413</strain>
    </source>
</reference>
<dbReference type="GO" id="GO:0015297">
    <property type="term" value="F:antiporter activity"/>
    <property type="evidence" value="ECO:0007669"/>
    <property type="project" value="InterPro"/>
</dbReference>
<comment type="caution">
    <text evidence="6">Lacks conserved residue(s) required for the propagation of feature annotation.</text>
</comment>
<evidence type="ECO:0000256" key="6">
    <source>
        <dbReference type="RuleBase" id="RU004914"/>
    </source>
</evidence>
<dbReference type="GO" id="GO:0042910">
    <property type="term" value="F:xenobiotic transmembrane transporter activity"/>
    <property type="evidence" value="ECO:0007669"/>
    <property type="project" value="InterPro"/>
</dbReference>
<dbReference type="AlphaFoldDB" id="A0A7R9T8Q3"/>
<evidence type="ECO:0000256" key="4">
    <source>
        <dbReference type="ARBA" id="ARBA00022989"/>
    </source>
</evidence>
<feature type="transmembrane region" description="Helical" evidence="6">
    <location>
        <begin position="246"/>
        <end position="268"/>
    </location>
</feature>
<sequence length="542" mass="56280">MTLVDVVDAAYEAAPPSAGGVAVVDGDRNSAGGEAPAAADAPPLHSPPPLPRAHRVVATLDMAPPASEVPRAEGALVRVSGPLKPRKPVTVRSCIRDIMAICLPAMGAILADPVMSLVDTACIGQISSVQLAALAPNTAIFNFVFAGLYFLQTAVTALCARALGVGDRRRAGEAFCVGAFLALAIGVGTSVVLEAFAPQLLSLMSTSPEMMEPAMTYLRIRALAAPAVLTCMVVQGACYAQANARVPLVINLTAGVVNLVGDVALVFGPLKMGIAGAAIATVAGQYVAAALSIWTVVSAQRKGTGLPLMRRLPTRDEVVPFFRIASVMLTRMLCIMAVYTLATRSAVALGTLPAAAFQVALELTWFLSFFPEPVSMAAQALLARLPPGINYSRQVGVKACAVVITGAALAMFLAAVVTLCPLGIFTGDANVVAAVATLRLPMMGAVALCCMAMTLDGIFIGLGTFSHLAFFQAANLMLMLPYFMTQATTLSATFWGLAIFFALRCVQHVGFMVLRHNPLRNPLKSTTAASAAQSYEMAGAGI</sequence>
<dbReference type="PANTHER" id="PTHR42893">
    <property type="entry name" value="PROTEIN DETOXIFICATION 44, CHLOROPLASTIC-RELATED"/>
    <property type="match status" value="1"/>
</dbReference>
<accession>A0A7R9T8Q3</accession>
<dbReference type="InterPro" id="IPR002528">
    <property type="entry name" value="MATE_fam"/>
</dbReference>
<evidence type="ECO:0000313" key="8">
    <source>
        <dbReference type="EMBL" id="CAD8228592.1"/>
    </source>
</evidence>
<proteinExistence type="inferred from homology"/>